<reference evidence="2" key="2">
    <citation type="submission" date="2013-05" db="EMBL/GenBank/DDBJ databases">
        <authorList>
            <person name="Carter J.-M."/>
            <person name="Baker S.C."/>
            <person name="Pink R."/>
            <person name="Carter D.R.F."/>
            <person name="Collins A."/>
            <person name="Tomlin J."/>
            <person name="Gibbs M."/>
            <person name="Breuker C.J."/>
        </authorList>
    </citation>
    <scope>NUCLEOTIDE SEQUENCE</scope>
    <source>
        <tissue evidence="2">Ovary</tissue>
    </source>
</reference>
<dbReference type="AlphaFoldDB" id="S4PC81"/>
<dbReference type="EMBL" id="GAIX01007980">
    <property type="protein sequence ID" value="JAA84580.1"/>
    <property type="molecule type" value="Transcribed_RNA"/>
</dbReference>
<feature type="chain" id="PRO_5004531942" evidence="1">
    <location>
        <begin position="20"/>
        <end position="195"/>
    </location>
</feature>
<sequence length="195" mass="20212">MKSLISLVAIIFIVNKTCGAPIQNCANGSPYLLNNLGLNNLVPVGFPNSLNPSFVNSPGFTANYVPNNCANAILEPIISTNTIANAVVPNEVISNVVSNTIASANCVSKNLANIEVTNVQFTPISELMPSLQFGDITVAGDLPIGGTIKVCGCIPVYGMINVDGTVPSAGTAVVADSFCNQLSDVTSKCANQFFS</sequence>
<name>S4PC81_9NEOP</name>
<protein>
    <submittedName>
        <fullName evidence="2">Leukocyte elastase inhibitor</fullName>
    </submittedName>
</protein>
<reference evidence="2" key="1">
    <citation type="journal article" date="2013" name="BMC Genomics">
        <title>Unscrambling butterfly oogenesis.</title>
        <authorList>
            <person name="Carter J.M."/>
            <person name="Baker S.C."/>
            <person name="Pink R."/>
            <person name="Carter D.R."/>
            <person name="Collins A."/>
            <person name="Tomlin J."/>
            <person name="Gibbs M."/>
            <person name="Breuker C.J."/>
        </authorList>
    </citation>
    <scope>NUCLEOTIDE SEQUENCE</scope>
    <source>
        <tissue evidence="2">Ovary</tissue>
    </source>
</reference>
<proteinExistence type="predicted"/>
<keyword evidence="1" id="KW-0732">Signal</keyword>
<evidence type="ECO:0000256" key="1">
    <source>
        <dbReference type="SAM" id="SignalP"/>
    </source>
</evidence>
<evidence type="ECO:0000313" key="2">
    <source>
        <dbReference type="EMBL" id="JAA84580.1"/>
    </source>
</evidence>
<accession>S4PC81</accession>
<feature type="signal peptide" evidence="1">
    <location>
        <begin position="1"/>
        <end position="19"/>
    </location>
</feature>
<organism evidence="2">
    <name type="scientific">Pararge aegeria</name>
    <name type="common">speckled wood butterfly</name>
    <dbReference type="NCBI Taxonomy" id="116150"/>
    <lineage>
        <taxon>Eukaryota</taxon>
        <taxon>Metazoa</taxon>
        <taxon>Ecdysozoa</taxon>
        <taxon>Arthropoda</taxon>
        <taxon>Hexapoda</taxon>
        <taxon>Insecta</taxon>
        <taxon>Pterygota</taxon>
        <taxon>Neoptera</taxon>
        <taxon>Endopterygota</taxon>
        <taxon>Lepidoptera</taxon>
        <taxon>Glossata</taxon>
        <taxon>Ditrysia</taxon>
        <taxon>Papilionoidea</taxon>
        <taxon>Nymphalidae</taxon>
        <taxon>Satyrinae</taxon>
        <taxon>Satyrini</taxon>
        <taxon>Parargina</taxon>
        <taxon>Pararge</taxon>
    </lineage>
</organism>